<dbReference type="GO" id="GO:0050660">
    <property type="term" value="F:flavin adenine dinucleotide binding"/>
    <property type="evidence" value="ECO:0007669"/>
    <property type="project" value="InterPro"/>
</dbReference>
<dbReference type="InterPro" id="IPR013786">
    <property type="entry name" value="AcylCoA_DH/ox_N"/>
</dbReference>
<protein>
    <submittedName>
        <fullName evidence="4">Acyl-CoA dehydrogenase domain-containing protein</fullName>
    </submittedName>
</protein>
<dbReference type="Proteomes" id="UP000001549">
    <property type="component" value="Chromosome"/>
</dbReference>
<dbReference type="eggNOG" id="COG1960">
    <property type="taxonomic scope" value="Bacteria"/>
</dbReference>
<dbReference type="InterPro" id="IPR013107">
    <property type="entry name" value="Acyl-CoA_DH_C"/>
</dbReference>
<dbReference type="PANTHER" id="PTHR43884:SF12">
    <property type="entry name" value="ISOVALERYL-COA DEHYDROGENASE, MITOCHONDRIAL-RELATED"/>
    <property type="match status" value="1"/>
</dbReference>
<feature type="domain" description="Acyl-CoA dehydrogenase C-terminal" evidence="3">
    <location>
        <begin position="246"/>
        <end position="378"/>
    </location>
</feature>
<dbReference type="InterPro" id="IPR037069">
    <property type="entry name" value="AcylCoA_DH/ox_N_sf"/>
</dbReference>
<evidence type="ECO:0000259" key="2">
    <source>
        <dbReference type="Pfam" id="PF02771"/>
    </source>
</evidence>
<dbReference type="STRING" id="656024.FsymDg_1883"/>
<evidence type="ECO:0000259" key="3">
    <source>
        <dbReference type="Pfam" id="PF08028"/>
    </source>
</evidence>
<dbReference type="HOGENOM" id="CLU_018204_10_0_11"/>
<gene>
    <name evidence="4" type="ordered locus">FsymDg_1883</name>
</gene>
<dbReference type="SUPFAM" id="SSF47203">
    <property type="entry name" value="Acyl-CoA dehydrogenase C-terminal domain-like"/>
    <property type="match status" value="1"/>
</dbReference>
<reference evidence="4 5" key="1">
    <citation type="submission" date="2011-05" db="EMBL/GenBank/DDBJ databases">
        <title>Complete sequence of chromosome of Frankia symbiont of Datisca glomerata.</title>
        <authorList>
            <consortium name="US DOE Joint Genome Institute"/>
            <person name="Lucas S."/>
            <person name="Han J."/>
            <person name="Lapidus A."/>
            <person name="Cheng J.-F."/>
            <person name="Goodwin L."/>
            <person name="Pitluck S."/>
            <person name="Peters L."/>
            <person name="Mikhailova N."/>
            <person name="Chertkov O."/>
            <person name="Teshima H."/>
            <person name="Han C."/>
            <person name="Tapia R."/>
            <person name="Land M."/>
            <person name="Hauser L."/>
            <person name="Kyrpides N."/>
            <person name="Ivanova N."/>
            <person name="Pagani I."/>
            <person name="Berry A."/>
            <person name="Pawlowski K."/>
            <person name="Persson T."/>
            <person name="Vanden Heuvel B."/>
            <person name="Benson D."/>
            <person name="Woyke T."/>
        </authorList>
    </citation>
    <scope>NUCLEOTIDE SEQUENCE [LARGE SCALE GENOMIC DNA]</scope>
    <source>
        <strain evidence="5">4085684</strain>
    </source>
</reference>
<proteinExistence type="predicted"/>
<dbReference type="InterPro" id="IPR046373">
    <property type="entry name" value="Acyl-CoA_Oxase/DH_mid-dom_sf"/>
</dbReference>
<dbReference type="Gene3D" id="1.10.540.10">
    <property type="entry name" value="Acyl-CoA dehydrogenase/oxidase, N-terminal domain"/>
    <property type="match status" value="1"/>
</dbReference>
<accession>F8AW00</accession>
<dbReference type="Gene3D" id="2.40.110.10">
    <property type="entry name" value="Butyryl-CoA Dehydrogenase, subunit A, domain 2"/>
    <property type="match status" value="1"/>
</dbReference>
<dbReference type="GO" id="GO:0008470">
    <property type="term" value="F:3-methylbutanoyl-CoA dehydrogenase activity"/>
    <property type="evidence" value="ECO:0007669"/>
    <property type="project" value="TreeGrafter"/>
</dbReference>
<dbReference type="RefSeq" id="WP_013873269.1">
    <property type="nucleotide sequence ID" value="NC_015656.1"/>
</dbReference>
<dbReference type="SUPFAM" id="SSF56645">
    <property type="entry name" value="Acyl-CoA dehydrogenase NM domain-like"/>
    <property type="match status" value="1"/>
</dbReference>
<keyword evidence="1" id="KW-0560">Oxidoreductase</keyword>
<dbReference type="Pfam" id="PF02771">
    <property type="entry name" value="Acyl-CoA_dh_N"/>
    <property type="match status" value="1"/>
</dbReference>
<organism evidence="4 5">
    <name type="scientific">Candidatus Protofrankia datiscae</name>
    <dbReference type="NCBI Taxonomy" id="2716812"/>
    <lineage>
        <taxon>Bacteria</taxon>
        <taxon>Bacillati</taxon>
        <taxon>Actinomycetota</taxon>
        <taxon>Actinomycetes</taxon>
        <taxon>Frankiales</taxon>
        <taxon>Frankiaceae</taxon>
        <taxon>Protofrankia</taxon>
    </lineage>
</organism>
<dbReference type="InterPro" id="IPR036250">
    <property type="entry name" value="AcylCo_DH-like_C"/>
</dbReference>
<dbReference type="PANTHER" id="PTHR43884">
    <property type="entry name" value="ACYL-COA DEHYDROGENASE"/>
    <property type="match status" value="1"/>
</dbReference>
<dbReference type="EMBL" id="CP002801">
    <property type="protein sequence ID" value="AEH09321.1"/>
    <property type="molecule type" value="Genomic_DNA"/>
</dbReference>
<dbReference type="InterPro" id="IPR009100">
    <property type="entry name" value="AcylCoA_DH/oxidase_NM_dom_sf"/>
</dbReference>
<dbReference type="Gene3D" id="1.20.140.10">
    <property type="entry name" value="Butyryl-CoA Dehydrogenase, subunit A, domain 3"/>
    <property type="match status" value="1"/>
</dbReference>
<evidence type="ECO:0000256" key="1">
    <source>
        <dbReference type="ARBA" id="ARBA00023002"/>
    </source>
</evidence>
<feature type="domain" description="Acyl-CoA dehydrogenase/oxidase N-terminal" evidence="2">
    <location>
        <begin position="24"/>
        <end position="117"/>
    </location>
</feature>
<evidence type="ECO:0000313" key="4">
    <source>
        <dbReference type="EMBL" id="AEH09321.1"/>
    </source>
</evidence>
<name>F8AW00_9ACTN</name>
<dbReference type="GO" id="GO:0006552">
    <property type="term" value="P:L-leucine catabolic process"/>
    <property type="evidence" value="ECO:0007669"/>
    <property type="project" value="TreeGrafter"/>
</dbReference>
<evidence type="ECO:0000313" key="5">
    <source>
        <dbReference type="Proteomes" id="UP000001549"/>
    </source>
</evidence>
<dbReference type="PIRSF" id="PIRSF016578">
    <property type="entry name" value="HsaA"/>
    <property type="match status" value="1"/>
</dbReference>
<dbReference type="AlphaFoldDB" id="F8AW00"/>
<sequence>MTNAAEDTRAVTFGSPQLAKLIAHVAEGAIEREQRGKPPFEAIEAIRRARLGALRLPRGIGGGGASLVELYEVFIELAAADPNVAHILRSHFGVVENLLRSSDPEQRKWLERVAAGELIGSAATELSAKAGATDFPYETAITRTPDGLRLNGTKHYTTGSLYMDRIVVGVTDIDGGKVQVIIEGDRPGVRRDNDWDGFGQRFTGSGTVTFEDVVIEPGDYFGKGGRDADSDALPWRATYFHIQLNAMIVGILRRVVRDAADHVRGKPRTFYHAPADAPAEDPIFQYSVGLLASQAYTAETLVLAAAAALEQAYAAHGTQQEYKLSLRAALANAKAKVVIDELANRAASELFDVGGGSMVRASLALDRHWRNIRSITAHNPKTLKAVTVGRYVLNGTPPPNQGFF</sequence>
<keyword evidence="5" id="KW-1185">Reference proteome</keyword>
<dbReference type="KEGG" id="fsy:FsymDg_1883"/>
<dbReference type="Pfam" id="PF08028">
    <property type="entry name" value="Acyl-CoA_dh_2"/>
    <property type="match status" value="1"/>
</dbReference>